<keyword evidence="1" id="KW-0004">4Fe-4S</keyword>
<dbReference type="Pfam" id="PF06733">
    <property type="entry name" value="DEAD_2"/>
    <property type="match status" value="1"/>
</dbReference>
<keyword evidence="4" id="KW-0547">Nucleotide-binding</keyword>
<dbReference type="InterPro" id="IPR014001">
    <property type="entry name" value="Helicase_ATP-bd"/>
</dbReference>
<dbReference type="Pfam" id="PF12705">
    <property type="entry name" value="PDDEXK_1"/>
    <property type="match status" value="1"/>
</dbReference>
<dbReference type="SMART" id="SM00488">
    <property type="entry name" value="DEXDc2"/>
    <property type="match status" value="1"/>
</dbReference>
<dbReference type="SMART" id="SM00491">
    <property type="entry name" value="HELICc2"/>
    <property type="match status" value="1"/>
</dbReference>
<dbReference type="GO" id="GO:0003678">
    <property type="term" value="F:DNA helicase activity"/>
    <property type="evidence" value="ECO:0007669"/>
    <property type="project" value="InterPro"/>
</dbReference>
<evidence type="ECO:0000256" key="1">
    <source>
        <dbReference type="ARBA" id="ARBA00022485"/>
    </source>
</evidence>
<dbReference type="InterPro" id="IPR010614">
    <property type="entry name" value="RAD3-like_helicase_DEAD"/>
</dbReference>
<evidence type="ECO:0000256" key="2">
    <source>
        <dbReference type="ARBA" id="ARBA00022722"/>
    </source>
</evidence>
<dbReference type="Pfam" id="PF13307">
    <property type="entry name" value="Helicase_C_2"/>
    <property type="match status" value="1"/>
</dbReference>
<dbReference type="Gene3D" id="3.40.50.300">
    <property type="entry name" value="P-loop containing nucleotide triphosphate hydrolases"/>
    <property type="match status" value="2"/>
</dbReference>
<keyword evidence="7 17" id="KW-0347">Helicase</keyword>
<gene>
    <name evidence="17" type="ORF">RV04_GL000830</name>
</gene>
<evidence type="ECO:0000256" key="5">
    <source>
        <dbReference type="ARBA" id="ARBA00022763"/>
    </source>
</evidence>
<keyword evidence="11" id="KW-0411">Iron-sulfur</keyword>
<keyword evidence="5" id="KW-0227">DNA damage</keyword>
<evidence type="ECO:0000313" key="18">
    <source>
        <dbReference type="Proteomes" id="UP000182077"/>
    </source>
</evidence>
<evidence type="ECO:0000256" key="13">
    <source>
        <dbReference type="ARBA" id="ARBA00023204"/>
    </source>
</evidence>
<dbReference type="InterPro" id="IPR011604">
    <property type="entry name" value="PDDEXK-like_dom_sf"/>
</dbReference>
<dbReference type="PANTHER" id="PTHR11472">
    <property type="entry name" value="DNA REPAIR DEAD HELICASE RAD3/XP-D SUBFAMILY MEMBER"/>
    <property type="match status" value="1"/>
</dbReference>
<keyword evidence="8" id="KW-0269">Exonuclease</keyword>
<keyword evidence="14" id="KW-0413">Isomerase</keyword>
<evidence type="ECO:0000256" key="6">
    <source>
        <dbReference type="ARBA" id="ARBA00022801"/>
    </source>
</evidence>
<evidence type="ECO:0000256" key="9">
    <source>
        <dbReference type="ARBA" id="ARBA00022840"/>
    </source>
</evidence>
<dbReference type="SMART" id="SM00487">
    <property type="entry name" value="DEXDc"/>
    <property type="match status" value="1"/>
</dbReference>
<dbReference type="STRING" id="249189.RV04_GL000830"/>
<keyword evidence="9" id="KW-0067">ATP-binding</keyword>
<dbReference type="InterPro" id="IPR006555">
    <property type="entry name" value="ATP-dep_Helicase_C"/>
</dbReference>
<dbReference type="SUPFAM" id="SSF52540">
    <property type="entry name" value="P-loop containing nucleoside triphosphate hydrolases"/>
    <property type="match status" value="2"/>
</dbReference>
<dbReference type="GO" id="GO:0046872">
    <property type="term" value="F:metal ion binding"/>
    <property type="evidence" value="ECO:0007669"/>
    <property type="project" value="UniProtKB-KW"/>
</dbReference>
<dbReference type="GO" id="GO:0003677">
    <property type="term" value="F:DNA binding"/>
    <property type="evidence" value="ECO:0007669"/>
    <property type="project" value="UniProtKB-KW"/>
</dbReference>
<dbReference type="PANTHER" id="PTHR11472:SF34">
    <property type="entry name" value="REGULATOR OF TELOMERE ELONGATION HELICASE 1"/>
    <property type="match status" value="1"/>
</dbReference>
<reference evidence="17" key="1">
    <citation type="submission" date="2014-12" db="EMBL/GenBank/DDBJ databases">
        <title>Draft genome sequences of 29 type strains of Enterococci.</title>
        <authorList>
            <person name="Zhong Z."/>
            <person name="Sun Z."/>
            <person name="Liu W."/>
            <person name="Zhang W."/>
            <person name="Zhang H."/>
        </authorList>
    </citation>
    <scope>NUCLEOTIDE SEQUENCE [LARGE SCALE GENOMIC DNA]</scope>
    <source>
        <strain evidence="17">DSM 17122</strain>
    </source>
</reference>
<dbReference type="InterPro" id="IPR027417">
    <property type="entry name" value="P-loop_NTPase"/>
</dbReference>
<evidence type="ECO:0000256" key="14">
    <source>
        <dbReference type="ARBA" id="ARBA00023235"/>
    </source>
</evidence>
<comment type="similarity">
    <text evidence="15">Belongs to the helicase family. DinG subfamily.</text>
</comment>
<sequence>MQEGEQVTVRKIAIRELVEFILRSGSIDEGENSNHTPQEGARIHRKLQKEAGKGYQKEVWLKKPLEIANATVQIEGRADGIYIEDDQVYIDEIKTSETPFEELEEGIINLYFNQAMVYAYIYSEQEELTQIGTRLTYYQTIEEKITYQIRIFTFAELKNFFEDLIEKYENWLVFQMDWRETRNDSLKDLVFPFDAYRAGQRELAAAVYKTIHAQQKLYVEAPTGTGKTMSTLFPTFKAMGEGLGERIFYLTAKTITRQVAEETVKKITQKEARVKSVTLTAKDKICFLTERNCTPEHCPFANGYYDRVNDGLWDMLNNDDQYTRPVIEKYARKHELCPFELSLDISRFSDLVIGDYNYLYDPTVYLRRFFEEENKTNLVLVDEAHNLVNRSKEMYSASISRKNLDSISDDLDKTFKKLKKAFIKVDNEFELIYQSLDGEAYHHQAAAPESLINSLFKLQERIKEWLAENPDHPIQQKMLPVYFEIIRFTRMSELYDDHYQTTVEFKNYDLIVKEYCIDPSWFLEQTMDKVGSSILFSASFSPLDYYQEVLGGGEESLTYRLLSPFPSDNRLVMVDAGIQTTYQNRTQSIPKIAASIEKLASTKTGNYMVFFPSFQYLDQVVAYFHEAYPEYTIQIQGSKLNEQEREEFLAAFVDQPEQTMIGFCVLGGIFSEGIDLVGERLIGTIVVGVGLPQVNHEQELIKEYYDEKRGQGFSYAYQLPGMNKVIQAAGRVIRTMSDQGIILLLDQRYTNPHYQKLLPVSWADRKVIYGPAAVERTAKRFWNSKNK</sequence>
<keyword evidence="6" id="KW-0378">Hydrolase</keyword>
<keyword evidence="13" id="KW-0234">DNA repair</keyword>
<evidence type="ECO:0000256" key="10">
    <source>
        <dbReference type="ARBA" id="ARBA00023004"/>
    </source>
</evidence>
<proteinExistence type="inferred from homology"/>
<dbReference type="Gene3D" id="1.10.275.30">
    <property type="match status" value="1"/>
</dbReference>
<evidence type="ECO:0000256" key="12">
    <source>
        <dbReference type="ARBA" id="ARBA00023125"/>
    </source>
</evidence>
<dbReference type="InterPro" id="IPR006554">
    <property type="entry name" value="Helicase-like_DEXD_c2"/>
</dbReference>
<dbReference type="GO" id="GO:0016818">
    <property type="term" value="F:hydrolase activity, acting on acid anhydrides, in phosphorus-containing anhydrides"/>
    <property type="evidence" value="ECO:0007669"/>
    <property type="project" value="InterPro"/>
</dbReference>
<feature type="domain" description="Helicase ATP-binding" evidence="16">
    <location>
        <begin position="186"/>
        <end position="433"/>
    </location>
</feature>
<evidence type="ECO:0000256" key="11">
    <source>
        <dbReference type="ARBA" id="ARBA00023014"/>
    </source>
</evidence>
<comment type="caution">
    <text evidence="17">The sequence shown here is derived from an EMBL/GenBank/DDBJ whole genome shotgun (WGS) entry which is preliminary data.</text>
</comment>
<dbReference type="GO" id="GO:0006281">
    <property type="term" value="P:DNA repair"/>
    <property type="evidence" value="ECO:0007669"/>
    <property type="project" value="UniProtKB-KW"/>
</dbReference>
<dbReference type="GO" id="GO:0005524">
    <property type="term" value="F:ATP binding"/>
    <property type="evidence" value="ECO:0007669"/>
    <property type="project" value="UniProtKB-KW"/>
</dbReference>
<dbReference type="PROSITE" id="PS51193">
    <property type="entry name" value="HELICASE_ATP_BIND_2"/>
    <property type="match status" value="1"/>
</dbReference>
<dbReference type="Proteomes" id="UP000182077">
    <property type="component" value="Unassembled WGS sequence"/>
</dbReference>
<dbReference type="Gene3D" id="3.90.320.10">
    <property type="match status" value="1"/>
</dbReference>
<keyword evidence="10" id="KW-0408">Iron</keyword>
<evidence type="ECO:0000256" key="4">
    <source>
        <dbReference type="ARBA" id="ARBA00022741"/>
    </source>
</evidence>
<evidence type="ECO:0000256" key="15">
    <source>
        <dbReference type="ARBA" id="ARBA00038058"/>
    </source>
</evidence>
<evidence type="ECO:0000313" key="17">
    <source>
        <dbReference type="EMBL" id="OJG46402.1"/>
    </source>
</evidence>
<evidence type="ECO:0000256" key="8">
    <source>
        <dbReference type="ARBA" id="ARBA00022839"/>
    </source>
</evidence>
<protein>
    <submittedName>
        <fullName evidence="17">Helicase</fullName>
    </submittedName>
</protein>
<organism evidence="17 18">
    <name type="scientific">Enterococcus hermanniensis</name>
    <dbReference type="NCBI Taxonomy" id="249189"/>
    <lineage>
        <taxon>Bacteria</taxon>
        <taxon>Bacillati</taxon>
        <taxon>Bacillota</taxon>
        <taxon>Bacilli</taxon>
        <taxon>Lactobacillales</taxon>
        <taxon>Enterococcaceae</taxon>
        <taxon>Enterococcus</taxon>
    </lineage>
</organism>
<keyword evidence="3" id="KW-0479">Metal-binding</keyword>
<accession>A0A1L8TQJ2</accession>
<dbReference type="GO" id="GO:0051539">
    <property type="term" value="F:4 iron, 4 sulfur cluster binding"/>
    <property type="evidence" value="ECO:0007669"/>
    <property type="project" value="UniProtKB-KW"/>
</dbReference>
<evidence type="ECO:0000256" key="7">
    <source>
        <dbReference type="ARBA" id="ARBA00022806"/>
    </source>
</evidence>
<dbReference type="InterPro" id="IPR014013">
    <property type="entry name" value="Helic_SF1/SF2_ATP-bd_DinG/Rad3"/>
</dbReference>
<keyword evidence="12" id="KW-0238">DNA-binding</keyword>
<evidence type="ECO:0000256" key="3">
    <source>
        <dbReference type="ARBA" id="ARBA00022723"/>
    </source>
</evidence>
<evidence type="ECO:0000259" key="16">
    <source>
        <dbReference type="PROSITE" id="PS51193"/>
    </source>
</evidence>
<keyword evidence="18" id="KW-1185">Reference proteome</keyword>
<keyword evidence="2" id="KW-0540">Nuclease</keyword>
<dbReference type="InterPro" id="IPR038726">
    <property type="entry name" value="PDDEXK_AddAB-type"/>
</dbReference>
<name>A0A1L8TQJ2_9ENTE</name>
<dbReference type="EMBL" id="JXKQ01000002">
    <property type="protein sequence ID" value="OJG46402.1"/>
    <property type="molecule type" value="Genomic_DNA"/>
</dbReference>
<dbReference type="AlphaFoldDB" id="A0A1L8TQJ2"/>
<dbReference type="InterPro" id="IPR045028">
    <property type="entry name" value="DinG/Rad3-like"/>
</dbReference>
<dbReference type="GO" id="GO:0004527">
    <property type="term" value="F:exonuclease activity"/>
    <property type="evidence" value="ECO:0007669"/>
    <property type="project" value="UniProtKB-KW"/>
</dbReference>